<feature type="region of interest" description="Disordered" evidence="13">
    <location>
        <begin position="475"/>
        <end position="496"/>
    </location>
</feature>
<dbReference type="PROSITE" id="PS50109">
    <property type="entry name" value="HIS_KIN"/>
    <property type="match status" value="1"/>
</dbReference>
<comment type="catalytic activity">
    <reaction evidence="1">
        <text>ATP + protein L-histidine = ADP + protein N-phospho-L-histidine.</text>
        <dbReference type="EC" id="2.7.13.3"/>
    </reaction>
</comment>
<comment type="subcellular location">
    <subcellularLocation>
        <location evidence="2">Cell membrane</location>
        <topology evidence="2">Multi-pass membrane protein</topology>
    </subcellularLocation>
</comment>
<feature type="transmembrane region" description="Helical" evidence="14">
    <location>
        <begin position="25"/>
        <end position="48"/>
    </location>
</feature>
<sequence>MGADRNRLPFLRRRPSPWARSRLRLALLFGGVVGAVALLIVVLLAIAVERMIVRHETTELARLAADWIDRRRETGGQPTFDVRTEATDYGALRHHFYLWTDRLPLRDAPEAAGSEGSRAANDRRPEFGAGSPAAPEPTAPSAGGADVAWVLRTVPATPTAGQLLWLLYPTAERPQAVYAALAVPAFGGWLIVGEETSDYYFLLRELKGRAGGLALVALLLSAVVGSVLAGLALRPLLDARERERRFTADAAHELRTPLAVIGAALEVLEEIRPDWPPFYQDVFRDLGDEVARLQRTADGLLWLARRETEAPREKRPVDLRTLAREAIRRFRPLAEARGLELVFREKVRETASAPDAARPAVSPAGGAWVLGDRDDLMRLFGNLLDNAIKYTPAPGRIDVDLAETAEAVVLTVRDTGPGMDGETLERLFDRFYRGTSAGSGSGLGMNIVRAIVQDHGGTIDVDSAPGQGTRILVRLPRADPAQAPSRPAPGESGERS</sequence>
<dbReference type="GO" id="GO:0005886">
    <property type="term" value="C:plasma membrane"/>
    <property type="evidence" value="ECO:0007669"/>
    <property type="project" value="UniProtKB-SubCell"/>
</dbReference>
<dbReference type="InterPro" id="IPR003661">
    <property type="entry name" value="HisK_dim/P_dom"/>
</dbReference>
<evidence type="ECO:0000256" key="12">
    <source>
        <dbReference type="ARBA" id="ARBA00023136"/>
    </source>
</evidence>
<evidence type="ECO:0000256" key="10">
    <source>
        <dbReference type="ARBA" id="ARBA00022989"/>
    </source>
</evidence>
<evidence type="ECO:0000313" key="16">
    <source>
        <dbReference type="EMBL" id="PTQ54331.1"/>
    </source>
</evidence>
<dbReference type="CDD" id="cd00082">
    <property type="entry name" value="HisKA"/>
    <property type="match status" value="1"/>
</dbReference>
<feature type="transmembrane region" description="Helical" evidence="14">
    <location>
        <begin position="212"/>
        <end position="237"/>
    </location>
</feature>
<dbReference type="Pfam" id="PF02518">
    <property type="entry name" value="HATPase_c"/>
    <property type="match status" value="1"/>
</dbReference>
<gene>
    <name evidence="16" type="ORF">HSCHL_0250</name>
</gene>
<reference evidence="16 17" key="1">
    <citation type="submission" date="2017-08" db="EMBL/GenBank/DDBJ databases">
        <title>Burning lignite coal seam in the remote Altai Mountains harbors a hydrogen-driven thermophilic microbial community.</title>
        <authorList>
            <person name="Kadnikov V.V."/>
            <person name="Mardanov A.V."/>
            <person name="Ivasenko D."/>
            <person name="Beletsky A.V."/>
            <person name="Karnachuk O.V."/>
            <person name="Ravin N.V."/>
        </authorList>
    </citation>
    <scope>NUCLEOTIDE SEQUENCE [LARGE SCALE GENOMIC DNA]</scope>
    <source>
        <strain evidence="16">AL33</strain>
    </source>
</reference>
<dbReference type="FunFam" id="3.30.565.10:FF:000006">
    <property type="entry name" value="Sensor histidine kinase WalK"/>
    <property type="match status" value="1"/>
</dbReference>
<evidence type="ECO:0000256" key="11">
    <source>
        <dbReference type="ARBA" id="ARBA00023012"/>
    </source>
</evidence>
<keyword evidence="10 14" id="KW-1133">Transmembrane helix</keyword>
<dbReference type="InterPro" id="IPR036890">
    <property type="entry name" value="HATPase_C_sf"/>
</dbReference>
<feature type="domain" description="Histidine kinase" evidence="15">
    <location>
        <begin position="249"/>
        <end position="479"/>
    </location>
</feature>
<keyword evidence="8 16" id="KW-0418">Kinase</keyword>
<dbReference type="SMART" id="SM00388">
    <property type="entry name" value="HisKA"/>
    <property type="match status" value="1"/>
</dbReference>
<dbReference type="InterPro" id="IPR005467">
    <property type="entry name" value="His_kinase_dom"/>
</dbReference>
<keyword evidence="6 14" id="KW-0812">Transmembrane</keyword>
<dbReference type="InterPro" id="IPR003594">
    <property type="entry name" value="HATPase_dom"/>
</dbReference>
<evidence type="ECO:0000256" key="5">
    <source>
        <dbReference type="ARBA" id="ARBA00022679"/>
    </source>
</evidence>
<evidence type="ECO:0000256" key="14">
    <source>
        <dbReference type="SAM" id="Phobius"/>
    </source>
</evidence>
<protein>
    <recommendedName>
        <fullName evidence="3">histidine kinase</fullName>
        <ecNumber evidence="3">2.7.13.3</ecNumber>
    </recommendedName>
</protein>
<dbReference type="AlphaFoldDB" id="A0A2T5GDR2"/>
<dbReference type="Proteomes" id="UP000244180">
    <property type="component" value="Unassembled WGS sequence"/>
</dbReference>
<dbReference type="PANTHER" id="PTHR45436">
    <property type="entry name" value="SENSOR HISTIDINE KINASE YKOH"/>
    <property type="match status" value="1"/>
</dbReference>
<dbReference type="Pfam" id="PF00512">
    <property type="entry name" value="HisKA"/>
    <property type="match status" value="1"/>
</dbReference>
<dbReference type="SUPFAM" id="SSF47384">
    <property type="entry name" value="Homodimeric domain of signal transducing histidine kinase"/>
    <property type="match status" value="1"/>
</dbReference>
<keyword evidence="9" id="KW-0067">ATP-binding</keyword>
<evidence type="ECO:0000256" key="7">
    <source>
        <dbReference type="ARBA" id="ARBA00022741"/>
    </source>
</evidence>
<comment type="caution">
    <text evidence="16">The sequence shown here is derived from an EMBL/GenBank/DDBJ whole genome shotgun (WGS) entry which is preliminary data.</text>
</comment>
<dbReference type="PRINTS" id="PR00344">
    <property type="entry name" value="BCTRLSENSOR"/>
</dbReference>
<evidence type="ECO:0000259" key="15">
    <source>
        <dbReference type="PROSITE" id="PS50109"/>
    </source>
</evidence>
<keyword evidence="5" id="KW-0808">Transferase</keyword>
<keyword evidence="7" id="KW-0547">Nucleotide-binding</keyword>
<evidence type="ECO:0000256" key="4">
    <source>
        <dbReference type="ARBA" id="ARBA00022553"/>
    </source>
</evidence>
<dbReference type="InterPro" id="IPR004358">
    <property type="entry name" value="Sig_transdc_His_kin-like_C"/>
</dbReference>
<proteinExistence type="predicted"/>
<organism evidence="16 17">
    <name type="scientific">Hydrogenibacillus schlegelii</name>
    <name type="common">Bacillus schlegelii</name>
    <dbReference type="NCBI Taxonomy" id="1484"/>
    <lineage>
        <taxon>Bacteria</taxon>
        <taxon>Bacillati</taxon>
        <taxon>Bacillota</taxon>
        <taxon>Bacilli</taxon>
        <taxon>Bacillales</taxon>
        <taxon>Bacillales Family X. Incertae Sedis</taxon>
        <taxon>Hydrogenibacillus</taxon>
    </lineage>
</organism>
<evidence type="ECO:0000256" key="8">
    <source>
        <dbReference type="ARBA" id="ARBA00022777"/>
    </source>
</evidence>
<dbReference type="InterPro" id="IPR036097">
    <property type="entry name" value="HisK_dim/P_sf"/>
</dbReference>
<dbReference type="RefSeq" id="WP_272999627.1">
    <property type="nucleotide sequence ID" value="NZ_PEBV01000004.1"/>
</dbReference>
<dbReference type="EMBL" id="PEBV01000004">
    <property type="protein sequence ID" value="PTQ54331.1"/>
    <property type="molecule type" value="Genomic_DNA"/>
</dbReference>
<dbReference type="EC" id="2.7.13.3" evidence="3"/>
<evidence type="ECO:0000256" key="2">
    <source>
        <dbReference type="ARBA" id="ARBA00004651"/>
    </source>
</evidence>
<evidence type="ECO:0000256" key="1">
    <source>
        <dbReference type="ARBA" id="ARBA00000085"/>
    </source>
</evidence>
<dbReference type="PANTHER" id="PTHR45436:SF5">
    <property type="entry name" value="SENSOR HISTIDINE KINASE TRCS"/>
    <property type="match status" value="1"/>
</dbReference>
<dbReference type="SMART" id="SM00387">
    <property type="entry name" value="HATPase_c"/>
    <property type="match status" value="1"/>
</dbReference>
<dbReference type="GO" id="GO:0005524">
    <property type="term" value="F:ATP binding"/>
    <property type="evidence" value="ECO:0007669"/>
    <property type="project" value="UniProtKB-KW"/>
</dbReference>
<keyword evidence="12 14" id="KW-0472">Membrane</keyword>
<dbReference type="SUPFAM" id="SSF55874">
    <property type="entry name" value="ATPase domain of HSP90 chaperone/DNA topoisomerase II/histidine kinase"/>
    <property type="match status" value="1"/>
</dbReference>
<feature type="region of interest" description="Disordered" evidence="13">
    <location>
        <begin position="110"/>
        <end position="141"/>
    </location>
</feature>
<dbReference type="InterPro" id="IPR050428">
    <property type="entry name" value="TCS_sensor_his_kinase"/>
</dbReference>
<dbReference type="Gene3D" id="1.10.287.130">
    <property type="match status" value="1"/>
</dbReference>
<evidence type="ECO:0000256" key="9">
    <source>
        <dbReference type="ARBA" id="ARBA00022840"/>
    </source>
</evidence>
<evidence type="ECO:0000256" key="3">
    <source>
        <dbReference type="ARBA" id="ARBA00012438"/>
    </source>
</evidence>
<keyword evidence="4" id="KW-0597">Phosphoprotein</keyword>
<name>A0A2T5GDR2_HYDSH</name>
<dbReference type="Gene3D" id="3.30.565.10">
    <property type="entry name" value="Histidine kinase-like ATPase, C-terminal domain"/>
    <property type="match status" value="1"/>
</dbReference>
<evidence type="ECO:0000313" key="17">
    <source>
        <dbReference type="Proteomes" id="UP000244180"/>
    </source>
</evidence>
<dbReference type="CDD" id="cd00075">
    <property type="entry name" value="HATPase"/>
    <property type="match status" value="1"/>
</dbReference>
<keyword evidence="11" id="KW-0902">Two-component regulatory system</keyword>
<evidence type="ECO:0000256" key="13">
    <source>
        <dbReference type="SAM" id="MobiDB-lite"/>
    </source>
</evidence>
<accession>A0A2T5GDR2</accession>
<dbReference type="GO" id="GO:0000155">
    <property type="term" value="F:phosphorelay sensor kinase activity"/>
    <property type="evidence" value="ECO:0007669"/>
    <property type="project" value="InterPro"/>
</dbReference>
<evidence type="ECO:0000256" key="6">
    <source>
        <dbReference type="ARBA" id="ARBA00022692"/>
    </source>
</evidence>